<dbReference type="Proteomes" id="UP000014725">
    <property type="component" value="Segment"/>
</dbReference>
<reference evidence="2" key="2">
    <citation type="submission" date="2013-03" db="EMBL/GenBank/DDBJ databases">
        <title>The Cellulophaga phages: a novel, diverse, and globally ubiquitous model system.</title>
        <authorList>
            <person name="Holmfeldt K."/>
            <person name="Solonenko N."/>
            <person name="Shah M."/>
            <person name="Corrier K."/>
            <person name="Riemann L."/>
            <person name="VerBerkmoes N.C."/>
            <person name="Sullivan M.B."/>
        </authorList>
    </citation>
    <scope>NUCLEOTIDE SEQUENCE [LARGE SCALE GENOMIC DNA]</scope>
</reference>
<accession>S0A3F4</accession>
<dbReference type="GeneID" id="16797454"/>
<sequence length="168" mass="19983">MTNKPYGMADYYKFFCESNPYIKLSRQQFNNVISEYNQKLAEHLIENLTLDLPYRLGKLEILKVKRKAYLDKNGNLKNNVPIDWKSTNELWDKNPELKANKVLIRYNNSNTDGYVFRVYYNKSKAVYKNKSVYFSKPVRGLARGIAQRINDYSKLKYDTYIKKTYNND</sequence>
<proteinExistence type="predicted"/>
<dbReference type="EMBL" id="KC821624">
    <property type="protein sequence ID" value="AGO48962.1"/>
    <property type="molecule type" value="Genomic_DNA"/>
</dbReference>
<reference evidence="1 2" key="1">
    <citation type="journal article" date="2013" name="Proc. Natl. Acad. Sci. U.S.A.">
        <title>Twelve previously unknown phage genera are ubiquitous in global oceans.</title>
        <authorList>
            <person name="Holmfeldt K."/>
            <person name="Solonenko N."/>
            <person name="Shah M."/>
            <person name="Corrier K."/>
            <person name="Riemann L."/>
            <person name="Verberkmoes N.C."/>
            <person name="Sullivan M.B."/>
        </authorList>
    </citation>
    <scope>NUCLEOTIDE SEQUENCE [LARGE SCALE GENOMIC DNA]</scope>
    <source>
        <strain evidence="1">Phi14:2</strain>
    </source>
</reference>
<evidence type="ECO:0000313" key="2">
    <source>
        <dbReference type="Proteomes" id="UP000014725"/>
    </source>
</evidence>
<dbReference type="KEGG" id="vg:16797454"/>
<gene>
    <name evidence="1" type="ORF">Phi14:2_gp084</name>
</gene>
<name>S0A3F4_9CAUD</name>
<organism evidence="1 2">
    <name type="scientific">Cellulophaga phage phi14:2</name>
    <dbReference type="NCBI Taxonomy" id="1327990"/>
    <lineage>
        <taxon>Viruses</taxon>
        <taxon>Duplodnaviria</taxon>
        <taxon>Heunggongvirae</taxon>
        <taxon>Uroviricota</taxon>
        <taxon>Caudoviricetes</taxon>
        <taxon>Crassvirales</taxon>
        <taxon>Steigviridae</taxon>
        <taxon>Asinivirinae</taxon>
        <taxon>Akihdevirus</taxon>
        <taxon>Akihdevirus balticus</taxon>
    </lineage>
</organism>
<evidence type="ECO:0000313" key="1">
    <source>
        <dbReference type="EMBL" id="AGO48962.1"/>
    </source>
</evidence>
<protein>
    <submittedName>
        <fullName evidence="1">Uncharacterized protein</fullName>
    </submittedName>
</protein>
<keyword evidence="2" id="KW-1185">Reference proteome</keyword>